<feature type="domain" description="Nudix hydrolase" evidence="2">
    <location>
        <begin position="15"/>
        <end position="145"/>
    </location>
</feature>
<dbReference type="Pfam" id="PF00300">
    <property type="entry name" value="His_Phos_1"/>
    <property type="match status" value="1"/>
</dbReference>
<dbReference type="Pfam" id="PF00293">
    <property type="entry name" value="NUDIX"/>
    <property type="match status" value="1"/>
</dbReference>
<dbReference type="Proteomes" id="UP000237752">
    <property type="component" value="Unassembled WGS sequence"/>
</dbReference>
<dbReference type="Gene3D" id="3.90.79.10">
    <property type="entry name" value="Nucleoside Triphosphate Pyrophosphohydrolase"/>
    <property type="match status" value="1"/>
</dbReference>
<dbReference type="CDD" id="cd07067">
    <property type="entry name" value="HP_PGM_like"/>
    <property type="match status" value="1"/>
</dbReference>
<dbReference type="PROSITE" id="PS00893">
    <property type="entry name" value="NUDIX_BOX"/>
    <property type="match status" value="1"/>
</dbReference>
<keyword evidence="1" id="KW-0378">Hydrolase</keyword>
<dbReference type="RefSeq" id="WP_106347647.1">
    <property type="nucleotide sequence ID" value="NZ_PVUE01000002.1"/>
</dbReference>
<dbReference type="PANTHER" id="PTHR21340:SF0">
    <property type="entry name" value="BIS(5'-NUCLEOSYL)-TETRAPHOSPHATASE [ASYMMETRICAL]"/>
    <property type="match status" value="1"/>
</dbReference>
<evidence type="ECO:0000313" key="3">
    <source>
        <dbReference type="EMBL" id="PRZ43485.1"/>
    </source>
</evidence>
<dbReference type="InterPro" id="IPR051325">
    <property type="entry name" value="Nudix_hydrolase_domain"/>
</dbReference>
<keyword evidence="4" id="KW-1185">Reference proteome</keyword>
<dbReference type="InterPro" id="IPR000086">
    <property type="entry name" value="NUDIX_hydrolase_dom"/>
</dbReference>
<organism evidence="3 4">
    <name type="scientific">Antricoccus suffuscus</name>
    <dbReference type="NCBI Taxonomy" id="1629062"/>
    <lineage>
        <taxon>Bacteria</taxon>
        <taxon>Bacillati</taxon>
        <taxon>Actinomycetota</taxon>
        <taxon>Actinomycetes</taxon>
        <taxon>Geodermatophilales</taxon>
        <taxon>Antricoccaceae</taxon>
        <taxon>Antricoccus</taxon>
    </lineage>
</organism>
<evidence type="ECO:0000259" key="2">
    <source>
        <dbReference type="PROSITE" id="PS51462"/>
    </source>
</evidence>
<dbReference type="Gene3D" id="3.40.50.1240">
    <property type="entry name" value="Phosphoglycerate mutase-like"/>
    <property type="match status" value="1"/>
</dbReference>
<evidence type="ECO:0000313" key="4">
    <source>
        <dbReference type="Proteomes" id="UP000237752"/>
    </source>
</evidence>
<comment type="caution">
    <text evidence="3">The sequence shown here is derived from an EMBL/GenBank/DDBJ whole genome shotgun (WGS) entry which is preliminary data.</text>
</comment>
<dbReference type="InterPro" id="IPR015797">
    <property type="entry name" value="NUDIX_hydrolase-like_dom_sf"/>
</dbReference>
<gene>
    <name evidence="3" type="ORF">CLV47_102173</name>
</gene>
<proteinExistence type="predicted"/>
<sequence>MSEPDPVAIGDDAAKLTAAGGVLWRDTNGTVEVLLVHRPSYDDWSLPKGKPDASENPIQTAVREVTEETGLPFTLGVFLSTVHYRVGSHAKSVSYWAMRLTDGCADAPASVDVEEIDDFTWVPLAKASGVLTYPTDRAVLDRFAQIGTTPIALLLVRHGRAGERNKWTGDDYDRPLDKKGRRQATAIAQTLPAFAPISVYTADPVRCRQTVQPLAEALQIKVKDAPNLGDIEFAEDDERGFGEVHKLLTAPGPVVLSTQGGVVDALTSAFRVDHNPAQVGSKKGGVWAFGGVGDQIVTADYYRTLQPGDE</sequence>
<dbReference type="PROSITE" id="PS51462">
    <property type="entry name" value="NUDIX"/>
    <property type="match status" value="1"/>
</dbReference>
<dbReference type="SUPFAM" id="SSF55811">
    <property type="entry name" value="Nudix"/>
    <property type="match status" value="1"/>
</dbReference>
<evidence type="ECO:0000256" key="1">
    <source>
        <dbReference type="ARBA" id="ARBA00022801"/>
    </source>
</evidence>
<dbReference type="GO" id="GO:0004081">
    <property type="term" value="F:bis(5'-nucleosyl)-tetraphosphatase (asymmetrical) activity"/>
    <property type="evidence" value="ECO:0007669"/>
    <property type="project" value="TreeGrafter"/>
</dbReference>
<name>A0A2T1A4G1_9ACTN</name>
<dbReference type="GO" id="GO:0006167">
    <property type="term" value="P:AMP biosynthetic process"/>
    <property type="evidence" value="ECO:0007669"/>
    <property type="project" value="TreeGrafter"/>
</dbReference>
<dbReference type="InterPro" id="IPR029033">
    <property type="entry name" value="His_PPase_superfam"/>
</dbReference>
<dbReference type="PANTHER" id="PTHR21340">
    <property type="entry name" value="DIADENOSINE 5,5-P1,P4-TETRAPHOSPHATE PYROPHOSPHOHYDROLASE MUTT"/>
    <property type="match status" value="1"/>
</dbReference>
<dbReference type="SUPFAM" id="SSF53254">
    <property type="entry name" value="Phosphoglycerate mutase-like"/>
    <property type="match status" value="1"/>
</dbReference>
<dbReference type="CDD" id="cd03673">
    <property type="entry name" value="NUDIX_Ap6A_hydrolase"/>
    <property type="match status" value="1"/>
</dbReference>
<accession>A0A2T1A4G1</accession>
<reference evidence="3 4" key="1">
    <citation type="submission" date="2018-03" db="EMBL/GenBank/DDBJ databases">
        <title>Genomic Encyclopedia of Archaeal and Bacterial Type Strains, Phase II (KMG-II): from individual species to whole genera.</title>
        <authorList>
            <person name="Goeker M."/>
        </authorList>
    </citation>
    <scope>NUCLEOTIDE SEQUENCE [LARGE SCALE GENOMIC DNA]</scope>
    <source>
        <strain evidence="3 4">DSM 100065</strain>
    </source>
</reference>
<dbReference type="AlphaFoldDB" id="A0A2T1A4G1"/>
<dbReference type="EMBL" id="PVUE01000002">
    <property type="protein sequence ID" value="PRZ43485.1"/>
    <property type="molecule type" value="Genomic_DNA"/>
</dbReference>
<dbReference type="InterPro" id="IPR013078">
    <property type="entry name" value="His_Pase_superF_clade-1"/>
</dbReference>
<dbReference type="GO" id="GO:0006754">
    <property type="term" value="P:ATP biosynthetic process"/>
    <property type="evidence" value="ECO:0007669"/>
    <property type="project" value="TreeGrafter"/>
</dbReference>
<protein>
    <submittedName>
        <fullName evidence="3">8-oxo-dGTP diphosphatase</fullName>
    </submittedName>
</protein>
<dbReference type="InterPro" id="IPR020084">
    <property type="entry name" value="NUDIX_hydrolase_CS"/>
</dbReference>
<dbReference type="SMART" id="SM00855">
    <property type="entry name" value="PGAM"/>
    <property type="match status" value="1"/>
</dbReference>
<dbReference type="OrthoDB" id="4287477at2"/>